<feature type="transmembrane region" description="Helical" evidence="1">
    <location>
        <begin position="50"/>
        <end position="71"/>
    </location>
</feature>
<accession>A0A097P234</accession>
<evidence type="ECO:0000256" key="1">
    <source>
        <dbReference type="SAM" id="Phobius"/>
    </source>
</evidence>
<feature type="transmembrane region" description="Helical" evidence="1">
    <location>
        <begin position="17"/>
        <end position="44"/>
    </location>
</feature>
<dbReference type="EMBL" id="MN696165">
    <property type="protein sequence ID" value="QGY99365.1"/>
    <property type="molecule type" value="Genomic_DNA"/>
</dbReference>
<evidence type="ECO:0000313" key="2">
    <source>
        <dbReference type="EMBL" id="AIU37064.1"/>
    </source>
</evidence>
<evidence type="ECO:0000313" key="3">
    <source>
        <dbReference type="EMBL" id="AIU37206.1"/>
    </source>
</evidence>
<gene>
    <name evidence="3" type="primary">orf139</name>
</gene>
<organism evidence="3">
    <name type="scientific">Cydia pomonella granulosis virus</name>
    <name type="common">CpGV</name>
    <name type="synonym">Cydia pomonella granulovirus</name>
    <dbReference type="NCBI Taxonomy" id="28289"/>
    <lineage>
        <taxon>Viruses</taxon>
        <taxon>Viruses incertae sedis</taxon>
        <taxon>Naldaviricetes</taxon>
        <taxon>Lefavirales</taxon>
        <taxon>Baculoviridae</taxon>
        <taxon>Betabaculovirus</taxon>
        <taxon>Betabaculovirus cypomonellae</taxon>
    </lineage>
</organism>
<sequence length="106" mass="11671">MAASHNISKALAPNHKLFLLLIFLLSATPLLLLFLFSFSMVIVVDLYTSSFLYKILDIITPCISACGVLRLRCGKKVRFKTVDENGPFAQLLLSFGCVLNQHGVVA</sequence>
<dbReference type="KEGG" id="vg:921436"/>
<dbReference type="EMBL" id="KM217576">
    <property type="protein sequence ID" value="AIU37206.1"/>
    <property type="molecule type" value="Genomic_DNA"/>
</dbReference>
<dbReference type="GeneID" id="921436"/>
<evidence type="ECO:0000313" key="5">
    <source>
        <dbReference type="EMBL" id="QGY99649.1"/>
    </source>
</evidence>
<dbReference type="RefSeq" id="NP_148923.1">
    <property type="nucleotide sequence ID" value="NC_002816.1"/>
</dbReference>
<evidence type="ECO:0000313" key="4">
    <source>
        <dbReference type="EMBL" id="QGY99365.1"/>
    </source>
</evidence>
<dbReference type="EMBL" id="KM217575">
    <property type="protein sequence ID" value="AIU37064.1"/>
    <property type="molecule type" value="Genomic_DNA"/>
</dbReference>
<keyword evidence="1" id="KW-0812">Transmembrane</keyword>
<proteinExistence type="predicted"/>
<dbReference type="EMBL" id="MN696167">
    <property type="protein sequence ID" value="QGY99649.1"/>
    <property type="molecule type" value="Genomic_DNA"/>
</dbReference>
<dbReference type="EMBL" id="MN696168">
    <property type="protein sequence ID" value="QGY99791.1"/>
    <property type="molecule type" value="Genomic_DNA"/>
</dbReference>
<dbReference type="EMBL" id="MN696171">
    <property type="protein sequence ID" value="QGZ00216.1"/>
    <property type="molecule type" value="Genomic_DNA"/>
</dbReference>
<reference evidence="3" key="1">
    <citation type="journal article" date="2014" name="Proc. Natl. Acad. Sci. U.S.A.">
        <title>Baculovirus resistance in codling moth is virus isolate-dependent and the consequence of a mutation in viral gene pe38.</title>
        <authorList>
            <person name="Gebhardt M.M."/>
            <person name="Eberle K.E."/>
            <person name="Radtke P."/>
            <person name="Jehle J.A."/>
        </authorList>
    </citation>
    <scope>NUCLEOTIDE SEQUENCE</scope>
    <source>
        <strain evidence="3">CpGV-I12</strain>
        <strain evidence="2">CpGV-M</strain>
    </source>
</reference>
<name>A0A097P234_GVCP</name>
<keyword evidence="1" id="KW-0472">Membrane</keyword>
<reference evidence="4" key="2">
    <citation type="journal article" date="2019" name="Virology">
        <title>Single nucleotide polymorphism (SNP) frequencies and distribution reveal complex genetic composition of seven novel natural isolates of Cydia pomonella granulovirus.</title>
        <authorList>
            <person name="Fan J."/>
            <person name="Wennmann J.T."/>
            <person name="Wang D."/>
            <person name="Jehle J.A."/>
        </authorList>
    </citation>
    <scope>NUCLEOTIDE SEQUENCE</scope>
    <source>
        <strain evidence="4">CpGV-ALE</strain>
        <strain evidence="5">CpGV-KS1</strain>
        <strain evidence="6">CpGV-KS2</strain>
        <strain evidence="7">CpGV-ZY</strain>
    </source>
</reference>
<evidence type="ECO:0000313" key="7">
    <source>
        <dbReference type="EMBL" id="QGZ00216.1"/>
    </source>
</evidence>
<protein>
    <submittedName>
        <fullName evidence="3">ORF139</fullName>
    </submittedName>
</protein>
<evidence type="ECO:0000313" key="6">
    <source>
        <dbReference type="EMBL" id="QGY99791.1"/>
    </source>
</evidence>
<organismHost>
    <name type="scientific">Cydia pomonella</name>
    <name type="common">Codling moth</name>
    <dbReference type="NCBI Taxonomy" id="82600"/>
</organismHost>
<keyword evidence="1" id="KW-1133">Transmembrane helix</keyword>